<gene>
    <name evidence="7" type="primary">lpxD</name>
    <name evidence="9" type="ORF">T9A_00410</name>
</gene>
<dbReference type="Pfam" id="PF04613">
    <property type="entry name" value="LpxD"/>
    <property type="match status" value="1"/>
</dbReference>
<dbReference type="Pfam" id="PF00132">
    <property type="entry name" value="Hexapep"/>
    <property type="match status" value="2"/>
</dbReference>
<comment type="subunit">
    <text evidence="7">Homotrimer.</text>
</comment>
<evidence type="ECO:0000256" key="1">
    <source>
        <dbReference type="ARBA" id="ARBA00022516"/>
    </source>
</evidence>
<accession>A0ABR4WHT8</accession>
<evidence type="ECO:0000256" key="7">
    <source>
        <dbReference type="HAMAP-Rule" id="MF_00523"/>
    </source>
</evidence>
<dbReference type="SUPFAM" id="SSF51161">
    <property type="entry name" value="Trimeric LpxA-like enzymes"/>
    <property type="match status" value="1"/>
</dbReference>
<name>A0ABR4WHT8_9GAMM</name>
<evidence type="ECO:0000256" key="4">
    <source>
        <dbReference type="ARBA" id="ARBA00022737"/>
    </source>
</evidence>
<keyword evidence="2 7" id="KW-0441">Lipid A biosynthesis</keyword>
<keyword evidence="4 7" id="KW-0677">Repeat</keyword>
<evidence type="ECO:0000256" key="6">
    <source>
        <dbReference type="ARBA" id="ARBA00023315"/>
    </source>
</evidence>
<keyword evidence="10" id="KW-1185">Reference proteome</keyword>
<protein>
    <recommendedName>
        <fullName evidence="7">UDP-3-O-acylglucosamine N-acyltransferase</fullName>
        <ecNumber evidence="7">2.3.1.191</ecNumber>
    </recommendedName>
</protein>
<dbReference type="HAMAP" id="MF_00523">
    <property type="entry name" value="LpxD"/>
    <property type="match status" value="1"/>
</dbReference>
<comment type="function">
    <text evidence="7">Catalyzes the N-acylation of UDP-3-O-acylglucosamine using 3-hydroxyacyl-ACP as the acyl donor. Is involved in the biosynthesis of lipid A, a phosphorylated glycolipid that anchors the lipopolysaccharide to the outer membrane of the cell.</text>
</comment>
<evidence type="ECO:0000256" key="5">
    <source>
        <dbReference type="ARBA" id="ARBA00023098"/>
    </source>
</evidence>
<dbReference type="NCBIfam" id="TIGR01853">
    <property type="entry name" value="lipid_A_lpxD"/>
    <property type="match status" value="1"/>
</dbReference>
<dbReference type="EMBL" id="ARXU01000001">
    <property type="protein sequence ID" value="KGD63090.1"/>
    <property type="molecule type" value="Genomic_DNA"/>
</dbReference>
<comment type="pathway">
    <text evidence="7">Bacterial outer membrane biogenesis; LPS lipid A biosynthesis.</text>
</comment>
<keyword evidence="5 7" id="KW-0443">Lipid metabolism</keyword>
<dbReference type="Proteomes" id="UP000029443">
    <property type="component" value="Unassembled WGS sequence"/>
</dbReference>
<dbReference type="Gene3D" id="2.160.10.10">
    <property type="entry name" value="Hexapeptide repeat proteins"/>
    <property type="match status" value="1"/>
</dbReference>
<keyword evidence="6 7" id="KW-0012">Acyltransferase</keyword>
<keyword evidence="1 7" id="KW-0444">Lipid biosynthesis</keyword>
<dbReference type="InterPro" id="IPR001451">
    <property type="entry name" value="Hexapep"/>
</dbReference>
<dbReference type="PANTHER" id="PTHR43378">
    <property type="entry name" value="UDP-3-O-ACYLGLUCOSAMINE N-ACYLTRANSFERASE"/>
    <property type="match status" value="1"/>
</dbReference>
<evidence type="ECO:0000256" key="3">
    <source>
        <dbReference type="ARBA" id="ARBA00022679"/>
    </source>
</evidence>
<dbReference type="NCBIfam" id="NF002060">
    <property type="entry name" value="PRK00892.1"/>
    <property type="match status" value="1"/>
</dbReference>
<proteinExistence type="inferred from homology"/>
<keyword evidence="3 7" id="KW-0808">Transferase</keyword>
<dbReference type="InterPro" id="IPR020573">
    <property type="entry name" value="UDP_GlcNAc_AcTrfase_non-rep"/>
</dbReference>
<dbReference type="RefSeq" id="WP_035244648.1">
    <property type="nucleotide sequence ID" value="NZ_ARXU01000001.1"/>
</dbReference>
<dbReference type="Gene3D" id="1.20.5.170">
    <property type="match status" value="1"/>
</dbReference>
<comment type="catalytic activity">
    <reaction evidence="7">
        <text>a UDP-3-O-[(3R)-3-hydroxyacyl]-alpha-D-glucosamine + a (3R)-hydroxyacyl-[ACP] = a UDP-2-N,3-O-bis[(3R)-3-hydroxyacyl]-alpha-D-glucosamine + holo-[ACP] + H(+)</text>
        <dbReference type="Rhea" id="RHEA:53836"/>
        <dbReference type="Rhea" id="RHEA-COMP:9685"/>
        <dbReference type="Rhea" id="RHEA-COMP:9945"/>
        <dbReference type="ChEBI" id="CHEBI:15378"/>
        <dbReference type="ChEBI" id="CHEBI:64479"/>
        <dbReference type="ChEBI" id="CHEBI:78827"/>
        <dbReference type="ChEBI" id="CHEBI:137740"/>
        <dbReference type="ChEBI" id="CHEBI:137748"/>
        <dbReference type="EC" id="2.3.1.191"/>
    </reaction>
</comment>
<dbReference type="PANTHER" id="PTHR43378:SF2">
    <property type="entry name" value="UDP-3-O-ACYLGLUCOSAMINE N-ACYLTRANSFERASE 1, MITOCHONDRIAL-RELATED"/>
    <property type="match status" value="1"/>
</dbReference>
<comment type="similarity">
    <text evidence="7">Belongs to the transferase hexapeptide repeat family. LpxD subfamily.</text>
</comment>
<dbReference type="CDD" id="cd03352">
    <property type="entry name" value="LbH_LpxD"/>
    <property type="match status" value="1"/>
</dbReference>
<dbReference type="InterPro" id="IPR007691">
    <property type="entry name" value="LpxD"/>
</dbReference>
<comment type="caution">
    <text evidence="9">The sequence shown here is derived from an EMBL/GenBank/DDBJ whole genome shotgun (WGS) entry which is preliminary data.</text>
</comment>
<evidence type="ECO:0000313" key="9">
    <source>
        <dbReference type="EMBL" id="KGD63090.1"/>
    </source>
</evidence>
<reference evidence="9 10" key="1">
    <citation type="submission" date="2012-09" db="EMBL/GenBank/DDBJ databases">
        <title>Genome Sequence of alkane-degrading Bacterium Alcanivorax jadensis T9.</title>
        <authorList>
            <person name="Lai Q."/>
            <person name="Shao Z."/>
        </authorList>
    </citation>
    <scope>NUCLEOTIDE SEQUENCE [LARGE SCALE GENOMIC DNA]</scope>
    <source>
        <strain evidence="9 10">T9</strain>
    </source>
</reference>
<dbReference type="Gene3D" id="3.40.1390.10">
    <property type="entry name" value="MurE/MurF, N-terminal domain"/>
    <property type="match status" value="1"/>
</dbReference>
<evidence type="ECO:0000259" key="8">
    <source>
        <dbReference type="Pfam" id="PF04613"/>
    </source>
</evidence>
<dbReference type="EC" id="2.3.1.191" evidence="7"/>
<evidence type="ECO:0000313" key="10">
    <source>
        <dbReference type="Proteomes" id="UP000029443"/>
    </source>
</evidence>
<organism evidence="9 10">
    <name type="scientific">Alcanivorax jadensis T9</name>
    <dbReference type="NCBI Taxonomy" id="1177181"/>
    <lineage>
        <taxon>Bacteria</taxon>
        <taxon>Pseudomonadati</taxon>
        <taxon>Pseudomonadota</taxon>
        <taxon>Gammaproteobacteria</taxon>
        <taxon>Oceanospirillales</taxon>
        <taxon>Alcanivoracaceae</taxon>
        <taxon>Alcanivorax</taxon>
    </lineage>
</organism>
<sequence>MLTLGELARQLGAELVGDPDQPVDGLGTIQSATDSQLTFLANPRYRSFLEQTRAAAVLIPESQREFCPVPALIVKDPYLSFAQASAFFETAPVATPGVHPSAVVDPQARIADSASIGPNAVVDAGVTVGEGAVIMANSVVGAGSVIGDQCKIWPNVTIYHGVTLGPRTIIHGNCVIGGDGFGFAFNGGGWTKLHQVGGVVIGADVEIGAGTTVDRGAIEDTVIGDGVILDNQIQVAHNVVIGNHTAIAGKAGIAGSAKIGAYCLIGGAAGIAGHIEVCDKVQILAMSLVSSSIKEPGTYGSALPVDTQSRYRRNVARFRNLDDLARRVRKLERSSD</sequence>
<feature type="active site" description="Proton acceptor" evidence="7">
    <location>
        <position position="237"/>
    </location>
</feature>
<evidence type="ECO:0000256" key="2">
    <source>
        <dbReference type="ARBA" id="ARBA00022556"/>
    </source>
</evidence>
<dbReference type="InterPro" id="IPR011004">
    <property type="entry name" value="Trimer_LpxA-like_sf"/>
</dbReference>
<feature type="domain" description="UDP-3-O-[3-hydroxymyristoyl] glucosamine N-acyltransferase non-repeat region" evidence="8">
    <location>
        <begin position="21"/>
        <end position="86"/>
    </location>
</feature>